<dbReference type="Proteomes" id="UP000054477">
    <property type="component" value="Unassembled WGS sequence"/>
</dbReference>
<reference evidence="1 2" key="1">
    <citation type="submission" date="2014-04" db="EMBL/GenBank/DDBJ databases">
        <authorList>
            <consortium name="DOE Joint Genome Institute"/>
            <person name="Kuo A."/>
            <person name="Kohler A."/>
            <person name="Nagy L.G."/>
            <person name="Floudas D."/>
            <person name="Copeland A."/>
            <person name="Barry K.W."/>
            <person name="Cichocki N."/>
            <person name="Veneault-Fourrey C."/>
            <person name="LaButti K."/>
            <person name="Lindquist E.A."/>
            <person name="Lipzen A."/>
            <person name="Lundell T."/>
            <person name="Morin E."/>
            <person name="Murat C."/>
            <person name="Sun H."/>
            <person name="Tunlid A."/>
            <person name="Henrissat B."/>
            <person name="Grigoriev I.V."/>
            <person name="Hibbett D.S."/>
            <person name="Martin F."/>
            <person name="Nordberg H.P."/>
            <person name="Cantor M.N."/>
            <person name="Hua S.X."/>
        </authorList>
    </citation>
    <scope>NUCLEOTIDE SEQUENCE [LARGE SCALE GENOMIC DNA]</scope>
    <source>
        <strain evidence="1 2">LaAM-08-1</strain>
    </source>
</reference>
<reference evidence="2" key="2">
    <citation type="submission" date="2015-01" db="EMBL/GenBank/DDBJ databases">
        <title>Evolutionary Origins and Diversification of the Mycorrhizal Mutualists.</title>
        <authorList>
            <consortium name="DOE Joint Genome Institute"/>
            <consortium name="Mycorrhizal Genomics Consortium"/>
            <person name="Kohler A."/>
            <person name="Kuo A."/>
            <person name="Nagy L.G."/>
            <person name="Floudas D."/>
            <person name="Copeland A."/>
            <person name="Barry K.W."/>
            <person name="Cichocki N."/>
            <person name="Veneault-Fourrey C."/>
            <person name="LaButti K."/>
            <person name="Lindquist E.A."/>
            <person name="Lipzen A."/>
            <person name="Lundell T."/>
            <person name="Morin E."/>
            <person name="Murat C."/>
            <person name="Riley R."/>
            <person name="Ohm R."/>
            <person name="Sun H."/>
            <person name="Tunlid A."/>
            <person name="Henrissat B."/>
            <person name="Grigoriev I.V."/>
            <person name="Hibbett D.S."/>
            <person name="Martin F."/>
        </authorList>
    </citation>
    <scope>NUCLEOTIDE SEQUENCE [LARGE SCALE GENOMIC DNA]</scope>
    <source>
        <strain evidence="2">LaAM-08-1</strain>
    </source>
</reference>
<protein>
    <submittedName>
        <fullName evidence="1">Uncharacterized protein</fullName>
    </submittedName>
</protein>
<organism evidence="1 2">
    <name type="scientific">Laccaria amethystina LaAM-08-1</name>
    <dbReference type="NCBI Taxonomy" id="1095629"/>
    <lineage>
        <taxon>Eukaryota</taxon>
        <taxon>Fungi</taxon>
        <taxon>Dikarya</taxon>
        <taxon>Basidiomycota</taxon>
        <taxon>Agaricomycotina</taxon>
        <taxon>Agaricomycetes</taxon>
        <taxon>Agaricomycetidae</taxon>
        <taxon>Agaricales</taxon>
        <taxon>Agaricineae</taxon>
        <taxon>Hydnangiaceae</taxon>
        <taxon>Laccaria</taxon>
    </lineage>
</organism>
<dbReference type="HOGENOM" id="CLU_2705189_0_0_1"/>
<name>A0A0C9XFE8_9AGAR</name>
<proteinExistence type="predicted"/>
<evidence type="ECO:0000313" key="2">
    <source>
        <dbReference type="Proteomes" id="UP000054477"/>
    </source>
</evidence>
<sequence>MLFKGKIGFCDSIRTEVGRVGTVGKGRLCDTGGKEGRCGGVWRRRAFRVGCMRCGMTPVRSIERVDSIPFVGC</sequence>
<keyword evidence="2" id="KW-1185">Reference proteome</keyword>
<dbReference type="AlphaFoldDB" id="A0A0C9XFE8"/>
<evidence type="ECO:0000313" key="1">
    <source>
        <dbReference type="EMBL" id="KIJ94877.1"/>
    </source>
</evidence>
<gene>
    <name evidence="1" type="ORF">K443DRAFT_683445</name>
</gene>
<dbReference type="EMBL" id="KN838776">
    <property type="protein sequence ID" value="KIJ94877.1"/>
    <property type="molecule type" value="Genomic_DNA"/>
</dbReference>
<accession>A0A0C9XFE8</accession>